<organism evidence="15 17">
    <name type="scientific">Dracunculus medinensis</name>
    <name type="common">Guinea worm</name>
    <dbReference type="NCBI Taxonomy" id="318479"/>
    <lineage>
        <taxon>Eukaryota</taxon>
        <taxon>Metazoa</taxon>
        <taxon>Ecdysozoa</taxon>
        <taxon>Nematoda</taxon>
        <taxon>Chromadorea</taxon>
        <taxon>Rhabditida</taxon>
        <taxon>Spirurina</taxon>
        <taxon>Dracunculoidea</taxon>
        <taxon>Dracunculidae</taxon>
        <taxon>Dracunculus</taxon>
    </lineage>
</organism>
<dbReference type="InterPro" id="IPR032194">
    <property type="entry name" value="CNOT1_HEAT"/>
</dbReference>
<dbReference type="Pfam" id="PF16417">
    <property type="entry name" value="CNOT1_TTP_bind"/>
    <property type="match status" value="1"/>
</dbReference>
<evidence type="ECO:0000313" key="17">
    <source>
        <dbReference type="WBParaSite" id="DME_0000853901-mRNA-1"/>
    </source>
</evidence>
<evidence type="ECO:0000256" key="3">
    <source>
        <dbReference type="ARBA" id="ARBA00023015"/>
    </source>
</evidence>
<dbReference type="STRING" id="318479.A0A158Q5X8"/>
<evidence type="ECO:0000259" key="9">
    <source>
        <dbReference type="Pfam" id="PF12842"/>
    </source>
</evidence>
<dbReference type="Gene3D" id="1.25.40.800">
    <property type="match status" value="1"/>
</dbReference>
<feature type="domain" description="CCR4-NOT transcription complex subunit 1 CAF1-binding" evidence="10">
    <location>
        <begin position="1161"/>
        <end position="1392"/>
    </location>
</feature>
<feature type="domain" description="CCR4-NOT transcription complex subunit 1-like NOT1 connector" evidence="13">
    <location>
        <begin position="1827"/>
        <end position="2021"/>
    </location>
</feature>
<dbReference type="GO" id="GO:0000932">
    <property type="term" value="C:P-body"/>
    <property type="evidence" value="ECO:0007669"/>
    <property type="project" value="TreeGrafter"/>
</dbReference>
<dbReference type="Pfam" id="PF04054">
    <property type="entry name" value="Not1"/>
    <property type="match status" value="1"/>
</dbReference>
<reference evidence="14 16" key="2">
    <citation type="submission" date="2018-11" db="EMBL/GenBank/DDBJ databases">
        <authorList>
            <consortium name="Pathogen Informatics"/>
        </authorList>
    </citation>
    <scope>NUCLEOTIDE SEQUENCE [LARGE SCALE GENOMIC DNA]</scope>
</reference>
<dbReference type="GO" id="GO:0030015">
    <property type="term" value="C:CCR4-NOT core complex"/>
    <property type="evidence" value="ECO:0007669"/>
    <property type="project" value="InterPro"/>
</dbReference>
<comment type="similarity">
    <text evidence="6">Belongs to the CNOT1 family.</text>
</comment>
<dbReference type="AlphaFoldDB" id="A0A158Q5X8"/>
<dbReference type="OrthoDB" id="1933107at2759"/>
<dbReference type="GO" id="GO:0005634">
    <property type="term" value="C:nucleus"/>
    <property type="evidence" value="ECO:0007669"/>
    <property type="project" value="UniProtKB-SubCell"/>
</dbReference>
<keyword evidence="16" id="KW-1185">Reference proteome</keyword>
<keyword evidence="3" id="KW-0805">Transcription regulation</keyword>
<dbReference type="Proteomes" id="UP000274756">
    <property type="component" value="Unassembled WGS sequence"/>
</dbReference>
<dbReference type="Proteomes" id="UP000038040">
    <property type="component" value="Unplaced"/>
</dbReference>
<evidence type="ECO:0000256" key="7">
    <source>
        <dbReference type="SAM" id="MobiDB-lite"/>
    </source>
</evidence>
<evidence type="ECO:0000313" key="14">
    <source>
        <dbReference type="EMBL" id="VDN52522.1"/>
    </source>
</evidence>
<dbReference type="InterPro" id="IPR038535">
    <property type="entry name" value="CNOT1_TTP_bind_sf"/>
</dbReference>
<dbReference type="Gene3D" id="1.25.40.790">
    <property type="match status" value="1"/>
</dbReference>
<dbReference type="InterPro" id="IPR032193">
    <property type="entry name" value="CNOT1_TTP_bind"/>
</dbReference>
<dbReference type="InterPro" id="IPR007196">
    <property type="entry name" value="CCR4-Not_Not1_C"/>
</dbReference>
<reference evidence="17" key="1">
    <citation type="submission" date="2016-04" db="UniProtKB">
        <authorList>
            <consortium name="WormBaseParasite"/>
        </authorList>
    </citation>
    <scope>IDENTIFICATION</scope>
</reference>
<dbReference type="InterPro" id="IPR055454">
    <property type="entry name" value="CNOT1-like_NOT1_connector"/>
</dbReference>
<evidence type="ECO:0000259" key="11">
    <source>
        <dbReference type="Pfam" id="PF16417"/>
    </source>
</evidence>
<sequence>MSVSVSPSSLVLSAAEYKLRLACNQFVATHSSFTLDKCYLRKLFIDLYCDENKLLVGQHLLRLLLGSLIISKSSLSAFFANPLSLLAERSSSHSDSAQLSVSENLAERLFNADFCAYVLKKISLGELLKKVLQIIEICLADPLPAFTKIFYQFVDILGENFFRVKSGLNARFLETLLLTELDLENLPQLIIGIVLIDSSRDSYLSQNISHYLQSNFISFVDKSKDKGLLLLDILLVEKEFTGFGSIDSTIFLPLESLSDTSNNKLFASTSPPVDQLLATDYIDLEDKDLETFLESMSTQNLNLLAQQIKEIGVQFTLNVETCEKHLSSLIGESNSINNCSVAKVIIMMMNTCSSVAGYHGGSELGIIEQSSLSATQPISWNPKVFAAALRKLGTLSWCEVVMHLDDPSFFVKNKVQLQFLTTFLLEALGSTQFPVGLIYREWNYYKAGQLSWIEQILKNPDVFCFVDYPHRPVNTSLLKVQSEEGNRDLSSWHSLDLLEILLKLSEVKKLSNNVAALIRKPMSNIPDILVLALIQLQPQAFEIRRNYLETLIPSLVNNHPNAIPVLNAAWNCDELVKPPCQIRAIILSSLCLYYEKSTDDFSSKLNRILELAHELKPNGLAELFNVPQYPFSIDLACLASRRDFLKLDKWVEDKLAEQGVVQHFQDQFARHLISYIKQRFLHMGGSSYANAIPQDTVQVLLSSLSKATSISSSTISELQQIFLHLRQIQAKDNRPVPVNVSSRTHLSLGTSGRSSNLFTGTVGSASTVQQNSGTFNAFSLINPSTQPMHTRQQQQNTLPVQVFNSNPSSSALNSTPSGFAQQTELIKPNFGATHTLSMSPSGQMLRNFIGSNGSTNRATSGPSGPGWGLPSAVAPTTALRTTPGPIVSTTGSVDFRAQLPPAAPTSGTILGNMSGFGHSSIQQHSGVPLTSSGRLNMPVPEDLTKMHFSEEIQNEANMYFQQIYAQNNQMPVQEFLSRLKVFKNSSNQRDRDILSCVVKNLFEEYRFFREYPERELRTTAEVYGGIIREGIVTNLQFATAVKKVLESLQSEPGSMLWTFGIVSLTACRQRLCAYPKVCLMLAGSESFQRFPQILKDFVTAGIQGHLPPGQPETSWQSQRAPVSPAIDTSLRTMPVRSGPSVLSVTSVDTLICATEKDGQIFKQPPADICEKVAFLFNNLSKANLPIKIEEMKQIVSELGDEFLKWLAQYLVMRRVSIEQNFQPLYKNFVESLADKNFEDYVKEETFRNIRALKFLQILLRSDKRQAASNFGDRQLLKNLGLWLGSITIADDHPITIAELDMKSLLMEAYYKGQEELLFVVPFIAKILSSCCKSTIFGPNCAWIRAILRVMAELHLEPDLKLNLKFEIEVLCKELGIDLRNTPVEGLLKDTERLIRLPQQLSELKILKQPEVNQFDFSTIGSSPVASTRLIEPTVSINTFSQGAQQPLSDVETNTSLTSSTSLWALAGFKEDRLVERDVEMYQRILAKTSAGPIPQQVSSASASHLALVPAHSLAHFHYHDINVVSLDGLTPHIKMSASLPLFQVLSLYSFRFSVQVNPQLKHVVKPAICHALKELMGPLIDKSLRITLCVAENLCKKISIFLNFLIFNDFALDGDEQRLRRAAHNMVRSMSAAMTSIVTREPLRSTILSFLKQAFSNHLQPVSADQVRSFLFPLKFKAEIFQMKLIDEAAMKLTEDNIELATSFCTKTACEKAIPELDKRLESEYIARKQARRDGKQYVDPVALAHAQQLPEKLRPGPMTAQQMAIYDEFSGRICGFKPTTAEDMIIDFNIMKSSTPNAQLQIQQPGNHEKEIDDFVRNLQLMVFDIDSLLAASGNIQSRPTVAVAAIRDGLSQLAMNPRDPIQFYNLIQRMVEQLLHAYKSPDTLIQQQGPNIPKGQNDVEWFIRLRDVFVSTCRSLCSQIAPLELARRITRFVIECRLDCRFNIDALDLLIKHSLIQLNVFDQHLALQIEGGNNFEALIFAQRFVKANFDSGPRQHVVENFPRTLEQLAKIQQFTQNRPTPTDSFHSAVVPSGSESPASPAIRTVPTVSSIPHNDRMHLPNISLNVTSNSMSSVSSVNAGRFGMDDADSRFVQELQSKAEFILREWIQMCYSSITVREPQQVLAQIVHIMHEHGVLSTDEMITKFFRICTEMCVDVSYRLLKSEAATTQPTIVRQRCYYTLDAFVKLSCLMIKYSDGIHMQMKVSLLKKILNIVTTVLTLDHGARGNDFHAMPYHRIIIGMFNDLSQDPILESVSWNILEAFGQALFVLQPRRVPGFAFSWLDIVGHRNFIARLLKDSADTLKTTAMYTQLIISHLKFLAPFLRNIHLPRAINTLYKGTLRVLLVILHDFPELLCEYHLVICDVIPPNCVQLRNLVLSAYPKNMRLPDPFGSCLKMEGIAEMSLEPKIHINMATIIPVDVRTQLDDYLTNRSSIDFLAKLPGFLQVDASATSGCKYNMTVLNAVVLYAGMRAIQNIVEKQQCITMATIAHTAYMDIFQSLSVSLCTEGRYLLFNAIANQLRYPNSHTHYFSCTLLYLFLEANTEIIQEQITRILFERLVALRPHPWGLLITFVELIKNPIYGFWKHKFVRCAPEIERQFFSLLNRIMALWLEKILSYLNYLLLRLFQSVAHSCMAPGTSRTAAVNASHNTQSSISVEDSSSSNI</sequence>
<keyword evidence="2" id="KW-0678">Repressor</keyword>
<dbReference type="WBParaSite" id="DME_0000853901-mRNA-1">
    <property type="protein sequence ID" value="DME_0000853901-mRNA-1"/>
    <property type="gene ID" value="DME_0000853901"/>
</dbReference>
<evidence type="ECO:0000256" key="5">
    <source>
        <dbReference type="ARBA" id="ARBA00023242"/>
    </source>
</evidence>
<evidence type="ECO:0000256" key="6">
    <source>
        <dbReference type="ARBA" id="ARBA00025717"/>
    </source>
</evidence>
<dbReference type="GO" id="GO:0060090">
    <property type="term" value="F:molecular adaptor activity"/>
    <property type="evidence" value="ECO:0007669"/>
    <property type="project" value="TreeGrafter"/>
</dbReference>
<protein>
    <submittedName>
        <fullName evidence="17">CCR4-NOT transcription complex subunit 1</fullName>
    </submittedName>
</protein>
<keyword evidence="4" id="KW-0804">Transcription</keyword>
<gene>
    <name evidence="14" type="ORF">DME_LOCUS2495</name>
</gene>
<evidence type="ECO:0000256" key="4">
    <source>
        <dbReference type="ARBA" id="ARBA00023163"/>
    </source>
</evidence>
<dbReference type="InterPro" id="IPR040398">
    <property type="entry name" value="Not1"/>
</dbReference>
<evidence type="ECO:0000259" key="8">
    <source>
        <dbReference type="Pfam" id="PF04054"/>
    </source>
</evidence>
<dbReference type="Pfam" id="PF16418">
    <property type="entry name" value="CNOT1_HEAT"/>
    <property type="match status" value="1"/>
</dbReference>
<dbReference type="Pfam" id="PF25097">
    <property type="entry name" value="ARM_Cnot1"/>
    <property type="match status" value="1"/>
</dbReference>
<dbReference type="PANTHER" id="PTHR13162:SF8">
    <property type="entry name" value="CCR4-NOT TRANSCRIPTION COMPLEX SUBUNIT 1"/>
    <property type="match status" value="1"/>
</dbReference>
<proteinExistence type="inferred from homology"/>
<dbReference type="Gene3D" id="1.25.40.180">
    <property type="match status" value="1"/>
</dbReference>
<dbReference type="GO" id="GO:0000288">
    <property type="term" value="P:nuclear-transcribed mRNA catabolic process, deadenylation-dependent decay"/>
    <property type="evidence" value="ECO:0007669"/>
    <property type="project" value="TreeGrafter"/>
</dbReference>
<name>A0A158Q5X8_DRAME</name>
<dbReference type="CDD" id="cd20710">
    <property type="entry name" value="NOT1_connector"/>
    <property type="match status" value="1"/>
</dbReference>
<evidence type="ECO:0000259" key="12">
    <source>
        <dbReference type="Pfam" id="PF16418"/>
    </source>
</evidence>
<evidence type="ECO:0000256" key="1">
    <source>
        <dbReference type="ARBA" id="ARBA00004123"/>
    </source>
</evidence>
<feature type="region of interest" description="Disordered" evidence="7">
    <location>
        <begin position="843"/>
        <end position="887"/>
    </location>
</feature>
<evidence type="ECO:0000313" key="15">
    <source>
        <dbReference type="Proteomes" id="UP000038040"/>
    </source>
</evidence>
<dbReference type="EMBL" id="UYYG01000064">
    <property type="protein sequence ID" value="VDN52522.1"/>
    <property type="molecule type" value="Genomic_DNA"/>
</dbReference>
<dbReference type="InterPro" id="IPR032191">
    <property type="entry name" value="CNOT1_CAF1_bind"/>
</dbReference>
<evidence type="ECO:0000259" key="13">
    <source>
        <dbReference type="Pfam" id="PF25097"/>
    </source>
</evidence>
<evidence type="ECO:0000259" key="10">
    <source>
        <dbReference type="Pfam" id="PF16415"/>
    </source>
</evidence>
<accession>A0A158Q5X8</accession>
<dbReference type="InterPro" id="IPR024557">
    <property type="entry name" value="CNOT1_dom_4"/>
</dbReference>
<dbReference type="FunFam" id="1.25.40.800:FF:000001">
    <property type="entry name" value="CCR4-NOT transcription complex subunit 1"/>
    <property type="match status" value="1"/>
</dbReference>
<feature type="domain" description="CCR4-NOT transcription complex subunit 1 HEAT repeat" evidence="12">
    <location>
        <begin position="547"/>
        <end position="702"/>
    </location>
</feature>
<feature type="domain" description="CCR4-Not complex component Not1 C-terminal" evidence="8">
    <location>
        <begin position="2251"/>
        <end position="2604"/>
    </location>
</feature>
<feature type="region of interest" description="Disordered" evidence="7">
    <location>
        <begin position="2019"/>
        <end position="2044"/>
    </location>
</feature>
<feature type="domain" description="CCR4-NOT transcription complex subunit 1 TTP binding" evidence="11">
    <location>
        <begin position="944"/>
        <end position="1103"/>
    </location>
</feature>
<dbReference type="Pfam" id="PF12842">
    <property type="entry name" value="DUF3819"/>
    <property type="match status" value="1"/>
</dbReference>
<dbReference type="GO" id="GO:0017148">
    <property type="term" value="P:negative regulation of translation"/>
    <property type="evidence" value="ECO:0007669"/>
    <property type="project" value="InterPro"/>
</dbReference>
<dbReference type="Gene3D" id="1.25.40.840">
    <property type="entry name" value="CCR4-NOT transcription complex subunit 1 TTP binding domain"/>
    <property type="match status" value="1"/>
</dbReference>
<evidence type="ECO:0000313" key="16">
    <source>
        <dbReference type="Proteomes" id="UP000274756"/>
    </source>
</evidence>
<comment type="subcellular location">
    <subcellularLocation>
        <location evidence="1">Nucleus</location>
    </subcellularLocation>
</comment>
<dbReference type="Pfam" id="PF16415">
    <property type="entry name" value="CNOT1_CAF1_bind"/>
    <property type="match status" value="1"/>
</dbReference>
<dbReference type="PANTHER" id="PTHR13162">
    <property type="entry name" value="CCR4-NOT TRANSCRIPTION COMPLEX"/>
    <property type="match status" value="1"/>
</dbReference>
<evidence type="ECO:0000256" key="2">
    <source>
        <dbReference type="ARBA" id="ARBA00022491"/>
    </source>
</evidence>
<keyword evidence="5" id="KW-0539">Nucleus</keyword>
<feature type="compositionally biased region" description="Polar residues" evidence="7">
    <location>
        <begin position="843"/>
        <end position="859"/>
    </location>
</feature>
<feature type="domain" description="CCR4-NOT transcription complex subunit 1" evidence="9">
    <location>
        <begin position="1558"/>
        <end position="1732"/>
    </location>
</feature>